<organism evidence="1 2">
    <name type="scientific">Rossellomorea oryzaecorticis</name>
    <dbReference type="NCBI Taxonomy" id="1396505"/>
    <lineage>
        <taxon>Bacteria</taxon>
        <taxon>Bacillati</taxon>
        <taxon>Bacillota</taxon>
        <taxon>Bacilli</taxon>
        <taxon>Bacillales</taxon>
        <taxon>Bacillaceae</taxon>
        <taxon>Rossellomorea</taxon>
    </lineage>
</organism>
<comment type="caution">
    <text evidence="1">The sequence shown here is derived from an EMBL/GenBank/DDBJ whole genome shotgun (WGS) entry which is preliminary data.</text>
</comment>
<gene>
    <name evidence="1" type="ORF">AAEO50_17440</name>
</gene>
<evidence type="ECO:0000313" key="2">
    <source>
        <dbReference type="Proteomes" id="UP001389717"/>
    </source>
</evidence>
<protein>
    <submittedName>
        <fullName evidence="1">Uncharacterized protein</fullName>
    </submittedName>
</protein>
<keyword evidence="2" id="KW-1185">Reference proteome</keyword>
<proteinExistence type="predicted"/>
<name>A0ABU9KD81_9BACI</name>
<accession>A0ABU9KD81</accession>
<dbReference type="Proteomes" id="UP001389717">
    <property type="component" value="Unassembled WGS sequence"/>
</dbReference>
<evidence type="ECO:0000313" key="1">
    <source>
        <dbReference type="EMBL" id="MEL3974070.1"/>
    </source>
</evidence>
<dbReference type="EMBL" id="JBBYAF010000042">
    <property type="protein sequence ID" value="MEL3974070.1"/>
    <property type="molecule type" value="Genomic_DNA"/>
</dbReference>
<sequence length="72" mass="8357">MITTLEEKQHRVEAFKFLQEGIEQAVVTKEYKSRIRTFEGIVYTLSWKGSDNKNPCVSYEKESGSHEICLSE</sequence>
<reference evidence="1 2" key="1">
    <citation type="submission" date="2024-04" db="EMBL/GenBank/DDBJ databases">
        <title>Bacillus oryzaecorticis sp. nov., a moderately halophilic bacterium isolated from rice husks.</title>
        <authorList>
            <person name="Zhu H.-S."/>
        </authorList>
    </citation>
    <scope>NUCLEOTIDE SEQUENCE [LARGE SCALE GENOMIC DNA]</scope>
    <source>
        <strain evidence="1 2">ZC255</strain>
    </source>
</reference>